<evidence type="ECO:0000313" key="2">
    <source>
        <dbReference type="EMBL" id="GGU45379.1"/>
    </source>
</evidence>
<reference evidence="2" key="2">
    <citation type="submission" date="2020-09" db="EMBL/GenBank/DDBJ databases">
        <authorList>
            <person name="Sun Q."/>
            <person name="Ohkuma M."/>
        </authorList>
    </citation>
    <scope>NUCLEOTIDE SEQUENCE</scope>
    <source>
        <strain evidence="2">JCM 4391</strain>
    </source>
</reference>
<accession>A0A918M5Q9</accession>
<keyword evidence="3" id="KW-1185">Reference proteome</keyword>
<feature type="region of interest" description="Disordered" evidence="1">
    <location>
        <begin position="33"/>
        <end position="53"/>
    </location>
</feature>
<dbReference type="EMBL" id="BMTP01000009">
    <property type="protein sequence ID" value="GGU45379.1"/>
    <property type="molecule type" value="Genomic_DNA"/>
</dbReference>
<evidence type="ECO:0000313" key="3">
    <source>
        <dbReference type="Proteomes" id="UP000636661"/>
    </source>
</evidence>
<protein>
    <submittedName>
        <fullName evidence="2">Uncharacterized protein</fullName>
    </submittedName>
</protein>
<dbReference type="AlphaFoldDB" id="A0A918M5Q9"/>
<comment type="caution">
    <text evidence="2">The sequence shown here is derived from an EMBL/GenBank/DDBJ whole genome shotgun (WGS) entry which is preliminary data.</text>
</comment>
<evidence type="ECO:0000256" key="1">
    <source>
        <dbReference type="SAM" id="MobiDB-lite"/>
    </source>
</evidence>
<dbReference type="Proteomes" id="UP000636661">
    <property type="component" value="Unassembled WGS sequence"/>
</dbReference>
<sequence length="107" mass="11452">MAFTPRVNRLVAVPPPPPGPVAARAAITRRAAHPGPMAGQTPVVVHRPSPGGGRRVTIRGRIAGLAHNDADLLEFLRRAGLDEADVSLDDPRLVEWRGGRAHHWEAA</sequence>
<name>A0A918M5Q9_9ACTN</name>
<gene>
    <name evidence="2" type="ORF">GCM10010274_36810</name>
</gene>
<organism evidence="2 3">
    <name type="scientific">Streptomyces lavendofoliae</name>
    <dbReference type="NCBI Taxonomy" id="67314"/>
    <lineage>
        <taxon>Bacteria</taxon>
        <taxon>Bacillati</taxon>
        <taxon>Actinomycetota</taxon>
        <taxon>Actinomycetes</taxon>
        <taxon>Kitasatosporales</taxon>
        <taxon>Streptomycetaceae</taxon>
        <taxon>Streptomyces</taxon>
    </lineage>
</organism>
<proteinExistence type="predicted"/>
<reference evidence="2" key="1">
    <citation type="journal article" date="2014" name="Int. J. Syst. Evol. Microbiol.">
        <title>Complete genome sequence of Corynebacterium casei LMG S-19264T (=DSM 44701T), isolated from a smear-ripened cheese.</title>
        <authorList>
            <consortium name="US DOE Joint Genome Institute (JGI-PGF)"/>
            <person name="Walter F."/>
            <person name="Albersmeier A."/>
            <person name="Kalinowski J."/>
            <person name="Ruckert C."/>
        </authorList>
    </citation>
    <scope>NUCLEOTIDE SEQUENCE</scope>
    <source>
        <strain evidence="2">JCM 4391</strain>
    </source>
</reference>